<comment type="subcellular location">
    <subcellularLocation>
        <location evidence="1">Membrane</location>
        <topology evidence="1">Multi-pass membrane protein</topology>
    </subcellularLocation>
</comment>
<gene>
    <name evidence="7" type="ORF">GGR88_000181</name>
</gene>
<evidence type="ECO:0000256" key="2">
    <source>
        <dbReference type="ARBA" id="ARBA00009773"/>
    </source>
</evidence>
<feature type="transmembrane region" description="Helical" evidence="6">
    <location>
        <begin position="41"/>
        <end position="59"/>
    </location>
</feature>
<feature type="transmembrane region" description="Helical" evidence="6">
    <location>
        <begin position="71"/>
        <end position="97"/>
    </location>
</feature>
<evidence type="ECO:0000256" key="3">
    <source>
        <dbReference type="ARBA" id="ARBA00022692"/>
    </source>
</evidence>
<keyword evidence="5 6" id="KW-0472">Membrane</keyword>
<evidence type="ECO:0000256" key="4">
    <source>
        <dbReference type="ARBA" id="ARBA00022989"/>
    </source>
</evidence>
<name>A0ABX0XIM3_9SPHN</name>
<feature type="transmembrane region" description="Helical" evidence="6">
    <location>
        <begin position="203"/>
        <end position="222"/>
    </location>
</feature>
<dbReference type="EMBL" id="JAATJE010000001">
    <property type="protein sequence ID" value="NJC32707.1"/>
    <property type="molecule type" value="Genomic_DNA"/>
</dbReference>
<organism evidence="7 8">
    <name type="scientific">Sphingomonas jejuensis</name>
    <dbReference type="NCBI Taxonomy" id="904715"/>
    <lineage>
        <taxon>Bacteria</taxon>
        <taxon>Pseudomonadati</taxon>
        <taxon>Pseudomonadota</taxon>
        <taxon>Alphaproteobacteria</taxon>
        <taxon>Sphingomonadales</taxon>
        <taxon>Sphingomonadaceae</taxon>
        <taxon>Sphingomonas</taxon>
    </lineage>
</organism>
<comment type="caution">
    <text evidence="7">The sequence shown here is derived from an EMBL/GenBank/DDBJ whole genome shotgun (WGS) entry which is preliminary data.</text>
</comment>
<protein>
    <submittedName>
        <fullName evidence="7">PurR-regulated permease PerM</fullName>
    </submittedName>
</protein>
<keyword evidence="4 6" id="KW-1133">Transmembrane helix</keyword>
<dbReference type="InterPro" id="IPR002549">
    <property type="entry name" value="AI-2E-like"/>
</dbReference>
<evidence type="ECO:0000256" key="5">
    <source>
        <dbReference type="ARBA" id="ARBA00023136"/>
    </source>
</evidence>
<dbReference type="PANTHER" id="PTHR21716:SF62">
    <property type="entry name" value="TRANSPORT PROTEIN YDBI-RELATED"/>
    <property type="match status" value="1"/>
</dbReference>
<dbReference type="Proteomes" id="UP000734218">
    <property type="component" value="Unassembled WGS sequence"/>
</dbReference>
<feature type="transmembrane region" description="Helical" evidence="6">
    <location>
        <begin position="148"/>
        <end position="170"/>
    </location>
</feature>
<keyword evidence="3 6" id="KW-0812">Transmembrane</keyword>
<accession>A0ABX0XIM3</accession>
<dbReference type="RefSeq" id="WP_167952086.1">
    <property type="nucleotide sequence ID" value="NZ_JAATJE010000001.1"/>
</dbReference>
<sequence>MDSSQSPTDGERPSFSRAATIIVIAIALVGVAWVFVALTRFIMLVFAAVVLAVIFDALTRRICRWTRLPRGIALALAVTAILVLICAAFTLFGAQIIGQFDTIMESLPSAIASVEGVLDSVGLGDAARNLFAQGGNDLSTLLSRAGGYLLAATSGIADAVLVFVGAIFLASDPDVYRRGVLMLMPHRAEETAERAMDDATRGLRGWMIGQVVSSLVVGVFTWAGLQLLGVPAAGGLGVIAGLLDVIPLVGPIIAGVPAVLLAFTVSPTTALWTVLLFLVIQQLQGNFLQPMIQKQAVDVPPAVLLFAVVAAGLLFGALGVLLAAPLTVVIFVMVQRIYVRTILDRPIRIAGES</sequence>
<dbReference type="PANTHER" id="PTHR21716">
    <property type="entry name" value="TRANSMEMBRANE PROTEIN"/>
    <property type="match status" value="1"/>
</dbReference>
<evidence type="ECO:0000256" key="1">
    <source>
        <dbReference type="ARBA" id="ARBA00004141"/>
    </source>
</evidence>
<proteinExistence type="inferred from homology"/>
<evidence type="ECO:0000313" key="7">
    <source>
        <dbReference type="EMBL" id="NJC32707.1"/>
    </source>
</evidence>
<feature type="transmembrane region" description="Helical" evidence="6">
    <location>
        <begin position="15"/>
        <end position="35"/>
    </location>
</feature>
<keyword evidence="8" id="KW-1185">Reference proteome</keyword>
<feature type="transmembrane region" description="Helical" evidence="6">
    <location>
        <begin position="228"/>
        <end position="246"/>
    </location>
</feature>
<feature type="transmembrane region" description="Helical" evidence="6">
    <location>
        <begin position="303"/>
        <end position="334"/>
    </location>
</feature>
<evidence type="ECO:0000256" key="6">
    <source>
        <dbReference type="SAM" id="Phobius"/>
    </source>
</evidence>
<feature type="transmembrane region" description="Helical" evidence="6">
    <location>
        <begin position="258"/>
        <end position="283"/>
    </location>
</feature>
<evidence type="ECO:0000313" key="8">
    <source>
        <dbReference type="Proteomes" id="UP000734218"/>
    </source>
</evidence>
<dbReference type="Pfam" id="PF01594">
    <property type="entry name" value="AI-2E_transport"/>
    <property type="match status" value="1"/>
</dbReference>
<reference evidence="7 8" key="1">
    <citation type="submission" date="2020-03" db="EMBL/GenBank/DDBJ databases">
        <title>Genomic Encyclopedia of Type Strains, Phase IV (KMG-IV): sequencing the most valuable type-strain genomes for metagenomic binning, comparative biology and taxonomic classification.</title>
        <authorList>
            <person name="Goeker M."/>
        </authorList>
    </citation>
    <scope>NUCLEOTIDE SEQUENCE [LARGE SCALE GENOMIC DNA]</scope>
    <source>
        <strain evidence="7 8">DSM 27651</strain>
    </source>
</reference>
<comment type="similarity">
    <text evidence="2">Belongs to the autoinducer-2 exporter (AI-2E) (TC 2.A.86) family.</text>
</comment>